<dbReference type="KEGG" id="cyn:Cyan7425_1006"/>
<protein>
    <submittedName>
        <fullName evidence="2">Uncharacterized protein</fullName>
    </submittedName>
</protein>
<gene>
    <name evidence="2" type="ordered locus">Cyan7425_1006</name>
</gene>
<keyword evidence="1" id="KW-1133">Transmembrane helix</keyword>
<dbReference type="STRING" id="395961.Cyan7425_1006"/>
<feature type="transmembrane region" description="Helical" evidence="1">
    <location>
        <begin position="12"/>
        <end position="35"/>
    </location>
</feature>
<evidence type="ECO:0000313" key="2">
    <source>
        <dbReference type="EMBL" id="ACL43392.1"/>
    </source>
</evidence>
<dbReference type="AlphaFoldDB" id="B8HXV3"/>
<dbReference type="eggNOG" id="COG3779">
    <property type="taxonomic scope" value="Bacteria"/>
</dbReference>
<dbReference type="EMBL" id="CP001344">
    <property type="protein sequence ID" value="ACL43392.1"/>
    <property type="molecule type" value="Genomic_DNA"/>
</dbReference>
<sequence length="505" mass="58326">MLERPLSRPQLWFERVMAIAATLNFGLVLFDLSYVSWRDFWLQGRITIPLIQRSVFLPVPQIDCPDRSVPSNQPSRSYRTSPITCLYDPIKGIEPNRETQQYLLTVQKLAEQLQQQDLNAPQVQNTLADLRQLSREMVDQDPFRRANKSGTLEKIKNRMRNHIFGQRSASSKQAFERFWSSAYLTPTSWRSELVWFNREIVPLMETNYFRSIDESGELTNNFGWLDTPFALVFLLEFLVRTNWLSRHQRGLDWTGAMLWRWYDVLLFFPFWLWLPGWAWLRIIPVGVRLDQARLLNLERLRRQLSQGLIASVAEELTTAVVLRLLSQLQGAIRQGNLNWLGSSSKPQIYANSIDELTEISTLLVKLTVYRVLPQVQPDVEALLTHSLASVLHRSPAYQSLKLLPGVGELPDQLLERLVNEIVQAAYQSLTTSMEDPVGTELSRRLVQHFVQSWGTEVQQQAVLGELKFLLNEWLEELKQAYGDQRSPLEPAKTAIVVPPTPPHQT</sequence>
<organism evidence="2">
    <name type="scientific">Cyanothece sp. (strain PCC 7425 / ATCC 29141)</name>
    <dbReference type="NCBI Taxonomy" id="395961"/>
    <lineage>
        <taxon>Bacteria</taxon>
        <taxon>Bacillati</taxon>
        <taxon>Cyanobacteriota</taxon>
        <taxon>Cyanophyceae</taxon>
        <taxon>Gomontiellales</taxon>
        <taxon>Cyanothecaceae</taxon>
        <taxon>Cyanothece</taxon>
    </lineage>
</organism>
<name>B8HXV3_CYAP4</name>
<proteinExistence type="predicted"/>
<reference evidence="2" key="1">
    <citation type="submission" date="2009-01" db="EMBL/GenBank/DDBJ databases">
        <title>Complete sequence of chromosome Cyanothece sp. PCC 7425.</title>
        <authorList>
            <consortium name="US DOE Joint Genome Institute"/>
            <person name="Lucas S."/>
            <person name="Copeland A."/>
            <person name="Lapidus A."/>
            <person name="Glavina del Rio T."/>
            <person name="Dalin E."/>
            <person name="Tice H."/>
            <person name="Bruce D."/>
            <person name="Goodwin L."/>
            <person name="Pitluck S."/>
            <person name="Sims D."/>
            <person name="Meineke L."/>
            <person name="Brettin T."/>
            <person name="Detter J.C."/>
            <person name="Han C."/>
            <person name="Larimer F."/>
            <person name="Land M."/>
            <person name="Hauser L."/>
            <person name="Kyrpides N."/>
            <person name="Ovchinnikova G."/>
            <person name="Liberton M."/>
            <person name="Stoeckel J."/>
            <person name="Banerjee A."/>
            <person name="Singh A."/>
            <person name="Page L."/>
            <person name="Sato H."/>
            <person name="Zhao L."/>
            <person name="Sherman L."/>
            <person name="Pakrasi H."/>
            <person name="Richardson P."/>
        </authorList>
    </citation>
    <scope>NUCLEOTIDE SEQUENCE</scope>
    <source>
        <strain evidence="2">PCC 7425</strain>
    </source>
</reference>
<keyword evidence="1" id="KW-0472">Membrane</keyword>
<accession>B8HXV3</accession>
<feature type="transmembrane region" description="Helical" evidence="1">
    <location>
        <begin position="259"/>
        <end position="280"/>
    </location>
</feature>
<keyword evidence="1" id="KW-0812">Transmembrane</keyword>
<evidence type="ECO:0000256" key="1">
    <source>
        <dbReference type="SAM" id="Phobius"/>
    </source>
</evidence>
<dbReference type="HOGENOM" id="CLU_028584_0_0_3"/>